<name>A0A927HZE2_9HYPH</name>
<evidence type="ECO:0000259" key="10">
    <source>
        <dbReference type="Pfam" id="PF13807"/>
    </source>
</evidence>
<feature type="domain" description="Polysaccharide chain length determinant N-terminal" evidence="9">
    <location>
        <begin position="31"/>
        <end position="121"/>
    </location>
</feature>
<comment type="subcellular location">
    <subcellularLocation>
        <location evidence="1">Cell membrane</location>
        <topology evidence="1">Multi-pass membrane protein</topology>
    </subcellularLocation>
</comment>
<evidence type="ECO:0000313" key="11">
    <source>
        <dbReference type="EMBL" id="MBD3845381.1"/>
    </source>
</evidence>
<feature type="transmembrane region" description="Helical" evidence="8">
    <location>
        <begin position="45"/>
        <end position="64"/>
    </location>
</feature>
<comment type="caution">
    <text evidence="11">The sequence shown here is derived from an EMBL/GenBank/DDBJ whole genome shotgun (WGS) entry which is preliminary data.</text>
</comment>
<evidence type="ECO:0000256" key="3">
    <source>
        <dbReference type="ARBA" id="ARBA00022692"/>
    </source>
</evidence>
<keyword evidence="6" id="KW-0175">Coiled coil</keyword>
<evidence type="ECO:0000256" key="2">
    <source>
        <dbReference type="ARBA" id="ARBA00022475"/>
    </source>
</evidence>
<evidence type="ECO:0000256" key="7">
    <source>
        <dbReference type="SAM" id="MobiDB-lite"/>
    </source>
</evidence>
<dbReference type="InterPro" id="IPR032807">
    <property type="entry name" value="GNVR"/>
</dbReference>
<feature type="domain" description="Tyrosine-protein kinase G-rich" evidence="10">
    <location>
        <begin position="399"/>
        <end position="472"/>
    </location>
</feature>
<keyword evidence="12" id="KW-1185">Reference proteome</keyword>
<protein>
    <submittedName>
        <fullName evidence="11">Lipopolysaccharide biosynthesis protein</fullName>
    </submittedName>
</protein>
<evidence type="ECO:0000256" key="5">
    <source>
        <dbReference type="ARBA" id="ARBA00023136"/>
    </source>
</evidence>
<dbReference type="Gene3D" id="3.40.50.300">
    <property type="entry name" value="P-loop containing nucleotide triphosphate hydrolases"/>
    <property type="match status" value="1"/>
</dbReference>
<feature type="coiled-coil region" evidence="6">
    <location>
        <begin position="366"/>
        <end position="410"/>
    </location>
</feature>
<feature type="region of interest" description="Disordered" evidence="7">
    <location>
        <begin position="1"/>
        <end position="24"/>
    </location>
</feature>
<evidence type="ECO:0000313" key="12">
    <source>
        <dbReference type="Proteomes" id="UP000619295"/>
    </source>
</evidence>
<evidence type="ECO:0000256" key="6">
    <source>
        <dbReference type="SAM" id="Coils"/>
    </source>
</evidence>
<dbReference type="SUPFAM" id="SSF52540">
    <property type="entry name" value="P-loop containing nucleoside triphosphate hydrolases"/>
    <property type="match status" value="1"/>
</dbReference>
<evidence type="ECO:0000256" key="1">
    <source>
        <dbReference type="ARBA" id="ARBA00004651"/>
    </source>
</evidence>
<feature type="coiled-coil region" evidence="6">
    <location>
        <begin position="213"/>
        <end position="290"/>
    </location>
</feature>
<keyword evidence="5 8" id="KW-0472">Membrane</keyword>
<reference evidence="11" key="1">
    <citation type="submission" date="2020-09" db="EMBL/GenBank/DDBJ databases">
        <title>Bosea spartocytisi sp. nov. a root nodule endophyte of Spartocytisus supranubius in the high mountain ecosystem fo the Teide National Park (Canary Islands, Spain).</title>
        <authorList>
            <person name="Pulido-Suarez L."/>
            <person name="Peix A."/>
            <person name="Igual J.M."/>
            <person name="Socas-Perez N."/>
            <person name="Velazquez E."/>
            <person name="Flores-Felix J.D."/>
            <person name="Leon-Barrios M."/>
        </authorList>
    </citation>
    <scope>NUCLEOTIDE SEQUENCE</scope>
    <source>
        <strain evidence="11">SSUT16</strain>
    </source>
</reference>
<keyword evidence="2" id="KW-1003">Cell membrane</keyword>
<dbReference type="Pfam" id="PF13807">
    <property type="entry name" value="GNVR"/>
    <property type="match status" value="1"/>
</dbReference>
<dbReference type="InterPro" id="IPR027417">
    <property type="entry name" value="P-loop_NTPase"/>
</dbReference>
<dbReference type="PANTHER" id="PTHR32309">
    <property type="entry name" value="TYROSINE-PROTEIN KINASE"/>
    <property type="match status" value="1"/>
</dbReference>
<dbReference type="EMBL" id="JACXWY010000003">
    <property type="protein sequence ID" value="MBD3845381.1"/>
    <property type="molecule type" value="Genomic_DNA"/>
</dbReference>
<dbReference type="InterPro" id="IPR050445">
    <property type="entry name" value="Bact_polysacc_biosynth/exp"/>
</dbReference>
<dbReference type="GO" id="GO:0004713">
    <property type="term" value="F:protein tyrosine kinase activity"/>
    <property type="evidence" value="ECO:0007669"/>
    <property type="project" value="TreeGrafter"/>
</dbReference>
<keyword evidence="3 8" id="KW-0812">Transmembrane</keyword>
<dbReference type="GO" id="GO:0005886">
    <property type="term" value="C:plasma membrane"/>
    <property type="evidence" value="ECO:0007669"/>
    <property type="project" value="UniProtKB-SubCell"/>
</dbReference>
<dbReference type="Proteomes" id="UP000619295">
    <property type="component" value="Unassembled WGS sequence"/>
</dbReference>
<keyword evidence="4 8" id="KW-1133">Transmembrane helix</keyword>
<proteinExistence type="predicted"/>
<accession>A0A927HZE2</accession>
<evidence type="ECO:0000259" key="9">
    <source>
        <dbReference type="Pfam" id="PF02706"/>
    </source>
</evidence>
<dbReference type="Pfam" id="PF02706">
    <property type="entry name" value="Wzz"/>
    <property type="match status" value="1"/>
</dbReference>
<dbReference type="RefSeq" id="WP_191123745.1">
    <property type="nucleotide sequence ID" value="NZ_JACXWY010000003.1"/>
</dbReference>
<dbReference type="AlphaFoldDB" id="A0A927HZE2"/>
<sequence>MASLAASDHRQEEAVQPAPREAYRRRQDGAVEISELWRILWHRRFMILAIAGLLAGLTLAYGVVTSPLYTASAQLLIDPRDRNVVSNDVNPSSVSPDGGLAQVESQASVIQSTSVLMRAIRTTKLAEDSEFNGQGLLSRLLGRVAADPPNADGSLTPAEARALANLRRKFSVRRADKVFVVDVVVTTKDAEKSARLANAIAEAYLADQADARSKAATEAADSLTARLAEQRKRVEKAENAVERYRAENNLVASSGRLISDQQLGEISNQLSAAQARTAALKSQVEQIAQQHRGGSLAGNSTEAIQSPVIAKLREQEAALVLRGADLQSQLGPRHPSIGAAQSQLVTIRRMIATEITRVEQSVRTDYERAQGNEKLLASKLEALTQQTQGADQASVRLRDLQRDLEAARTVYANFLLRAQETREQANLDTTNARIISRAQAPQQASWPPTLPLVAAAGMLGLGLGAGLALIREYAAPHLISRAQAEALIGAPVIAVLRPGKPASKQRWRLRKVPPVPSGPDGEAGLALLRLFNTSEAVAAAARSLLLTSVESDAVDRERVTDQLAEAALGQGERLLLIDADLEKEPEETGLGLMDLLRGESSLESSIHFGASKDVAMMSGGRRKAPPQKHVGRTFAARMLADASRHFDLVVMDGGALGRNVRIAPLVGMVEEIVLVARLYGTRQQDIVQAMEAARIMGRSITATILVDPGGRG</sequence>
<evidence type="ECO:0000256" key="8">
    <source>
        <dbReference type="SAM" id="Phobius"/>
    </source>
</evidence>
<evidence type="ECO:0000256" key="4">
    <source>
        <dbReference type="ARBA" id="ARBA00022989"/>
    </source>
</evidence>
<organism evidence="11 12">
    <name type="scientific">Bosea spartocytisi</name>
    <dbReference type="NCBI Taxonomy" id="2773451"/>
    <lineage>
        <taxon>Bacteria</taxon>
        <taxon>Pseudomonadati</taxon>
        <taxon>Pseudomonadota</taxon>
        <taxon>Alphaproteobacteria</taxon>
        <taxon>Hyphomicrobiales</taxon>
        <taxon>Boseaceae</taxon>
        <taxon>Bosea</taxon>
    </lineage>
</organism>
<dbReference type="InterPro" id="IPR003856">
    <property type="entry name" value="LPS_length_determ_N"/>
</dbReference>
<dbReference type="PANTHER" id="PTHR32309:SF13">
    <property type="entry name" value="FERRIC ENTEROBACTIN TRANSPORT PROTEIN FEPE"/>
    <property type="match status" value="1"/>
</dbReference>
<gene>
    <name evidence="11" type="ORF">IED13_06715</name>
</gene>